<dbReference type="HOGENOM" id="CLU_007061_2_0_1"/>
<feature type="domain" description="DUF6589" evidence="1">
    <location>
        <begin position="2"/>
        <end position="382"/>
    </location>
</feature>
<dbReference type="InterPro" id="IPR046496">
    <property type="entry name" value="DUF6589"/>
</dbReference>
<dbReference type="OrthoDB" id="2496395at2759"/>
<reference evidence="3" key="1">
    <citation type="journal article" date="2014" name="Proc. Natl. Acad. Sci. U.S.A.">
        <title>Extensive sampling of basidiomycete genomes demonstrates inadequacy of the white-rot/brown-rot paradigm for wood decay fungi.</title>
        <authorList>
            <person name="Riley R."/>
            <person name="Salamov A.A."/>
            <person name="Brown D.W."/>
            <person name="Nagy L.G."/>
            <person name="Floudas D."/>
            <person name="Held B.W."/>
            <person name="Levasseur A."/>
            <person name="Lombard V."/>
            <person name="Morin E."/>
            <person name="Otillar R."/>
            <person name="Lindquist E.A."/>
            <person name="Sun H."/>
            <person name="LaButti K.M."/>
            <person name="Schmutz J."/>
            <person name="Jabbour D."/>
            <person name="Luo H."/>
            <person name="Baker S.E."/>
            <person name="Pisabarro A.G."/>
            <person name="Walton J.D."/>
            <person name="Blanchette R.A."/>
            <person name="Henrissat B."/>
            <person name="Martin F."/>
            <person name="Cullen D."/>
            <person name="Hibbett D.S."/>
            <person name="Grigoriev I.V."/>
        </authorList>
    </citation>
    <scope>NUCLEOTIDE SEQUENCE [LARGE SCALE GENOMIC DNA]</scope>
    <source>
        <strain evidence="3">FD-172 SS1</strain>
    </source>
</reference>
<gene>
    <name evidence="2" type="ORF">BOTBODRAFT_113575</name>
</gene>
<evidence type="ECO:0000313" key="3">
    <source>
        <dbReference type="Proteomes" id="UP000027195"/>
    </source>
</evidence>
<proteinExistence type="predicted"/>
<evidence type="ECO:0000313" key="2">
    <source>
        <dbReference type="EMBL" id="KDQ11992.1"/>
    </source>
</evidence>
<evidence type="ECO:0000259" key="1">
    <source>
        <dbReference type="Pfam" id="PF20231"/>
    </source>
</evidence>
<dbReference type="InParanoid" id="A0A067MJD4"/>
<dbReference type="AlphaFoldDB" id="A0A067MJD4"/>
<name>A0A067MJD4_BOTB1</name>
<sequence length="459" mass="51213">MILKTLVDHGGIFFGKFKAKLQEAEPSHYQIPLHKTTAHPLPTIPVDQASAVGNVTVLNTLVKHLKLDKDTVGQRVMLVFGDLLTVTRIRSLIAARSLRHLTPVHVRDFYESLTWIIPIPGLFHVKISAAIGILDTHWGKPNSNDNPASLWCHNELLHRKHISNIHKIEYRTAKDIILHSLFARSLDCIRVQSGASSLPALANELGQLSLDNAWDQLNAIAGKVADTFTVPAKAGQDDLCRNSTLFIRDALFFWEYILAIKRGDVGSALIVLKYWTMAFQGAGRTKYAAELLHLCHNLRHAWPEDLKALIINNLLVNMTGKPDGWKELDLLQEHMNYWIKSVYKAHGSNSTWEWLAMISTCVIALRDTVRAVNKACGVVQTTAHTTPSLHNDVSKLMVSLANNSVHDHEGPPRSFSSKGSRAKDVLTEGYNKLKNCKRTFFNPQKNGLLILIASSSHTP</sequence>
<dbReference type="STRING" id="930990.A0A067MJD4"/>
<accession>A0A067MJD4</accession>
<dbReference type="Pfam" id="PF20231">
    <property type="entry name" value="DUF6589"/>
    <property type="match status" value="1"/>
</dbReference>
<dbReference type="Proteomes" id="UP000027195">
    <property type="component" value="Unassembled WGS sequence"/>
</dbReference>
<organism evidence="2 3">
    <name type="scientific">Botryobasidium botryosum (strain FD-172 SS1)</name>
    <dbReference type="NCBI Taxonomy" id="930990"/>
    <lineage>
        <taxon>Eukaryota</taxon>
        <taxon>Fungi</taxon>
        <taxon>Dikarya</taxon>
        <taxon>Basidiomycota</taxon>
        <taxon>Agaricomycotina</taxon>
        <taxon>Agaricomycetes</taxon>
        <taxon>Cantharellales</taxon>
        <taxon>Botryobasidiaceae</taxon>
        <taxon>Botryobasidium</taxon>
    </lineage>
</organism>
<dbReference type="EMBL" id="KL198053">
    <property type="protein sequence ID" value="KDQ11992.1"/>
    <property type="molecule type" value="Genomic_DNA"/>
</dbReference>
<keyword evidence="3" id="KW-1185">Reference proteome</keyword>
<protein>
    <recommendedName>
        <fullName evidence="1">DUF6589 domain-containing protein</fullName>
    </recommendedName>
</protein>